<organism evidence="1 2">
    <name type="scientific">Lentinus brumalis</name>
    <dbReference type="NCBI Taxonomy" id="2498619"/>
    <lineage>
        <taxon>Eukaryota</taxon>
        <taxon>Fungi</taxon>
        <taxon>Dikarya</taxon>
        <taxon>Basidiomycota</taxon>
        <taxon>Agaricomycotina</taxon>
        <taxon>Agaricomycetes</taxon>
        <taxon>Polyporales</taxon>
        <taxon>Polyporaceae</taxon>
        <taxon>Lentinus</taxon>
    </lineage>
</organism>
<name>A0A371D0V9_9APHY</name>
<accession>A0A371D0V9</accession>
<feature type="non-terminal residue" evidence="1">
    <location>
        <position position="128"/>
    </location>
</feature>
<reference evidence="1 2" key="1">
    <citation type="journal article" date="2018" name="Biotechnol. Biofuels">
        <title>Integrative visual omics of the white-rot fungus Polyporus brumalis exposes the biotechnological potential of its oxidative enzymes for delignifying raw plant biomass.</title>
        <authorList>
            <person name="Miyauchi S."/>
            <person name="Rancon A."/>
            <person name="Drula E."/>
            <person name="Hage H."/>
            <person name="Chaduli D."/>
            <person name="Favel A."/>
            <person name="Grisel S."/>
            <person name="Henrissat B."/>
            <person name="Herpoel-Gimbert I."/>
            <person name="Ruiz-Duenas F.J."/>
            <person name="Chevret D."/>
            <person name="Hainaut M."/>
            <person name="Lin J."/>
            <person name="Wang M."/>
            <person name="Pangilinan J."/>
            <person name="Lipzen A."/>
            <person name="Lesage-Meessen L."/>
            <person name="Navarro D."/>
            <person name="Riley R."/>
            <person name="Grigoriev I.V."/>
            <person name="Zhou S."/>
            <person name="Raouche S."/>
            <person name="Rosso M.N."/>
        </authorList>
    </citation>
    <scope>NUCLEOTIDE SEQUENCE [LARGE SCALE GENOMIC DNA]</scope>
    <source>
        <strain evidence="1 2">BRFM 1820</strain>
    </source>
</reference>
<dbReference type="EMBL" id="KZ857430">
    <property type="protein sequence ID" value="RDX46163.1"/>
    <property type="molecule type" value="Genomic_DNA"/>
</dbReference>
<dbReference type="OrthoDB" id="2795836at2759"/>
<dbReference type="AlphaFoldDB" id="A0A371D0V9"/>
<dbReference type="Gene3D" id="2.40.70.10">
    <property type="entry name" value="Acid Proteases"/>
    <property type="match status" value="1"/>
</dbReference>
<evidence type="ECO:0000313" key="2">
    <source>
        <dbReference type="Proteomes" id="UP000256964"/>
    </source>
</evidence>
<dbReference type="Proteomes" id="UP000256964">
    <property type="component" value="Unassembled WGS sequence"/>
</dbReference>
<proteinExistence type="predicted"/>
<dbReference type="SUPFAM" id="SSF50630">
    <property type="entry name" value="Acid proteases"/>
    <property type="match status" value="1"/>
</dbReference>
<evidence type="ECO:0000313" key="1">
    <source>
        <dbReference type="EMBL" id="RDX46163.1"/>
    </source>
</evidence>
<evidence type="ECO:0008006" key="3">
    <source>
        <dbReference type="Google" id="ProtNLM"/>
    </source>
</evidence>
<feature type="non-terminal residue" evidence="1">
    <location>
        <position position="1"/>
    </location>
</feature>
<sequence>PFITQFELCNDALQGAVQVSGLVDSGAMVNVIDSEVWRKIGSQLHAANRSARRLRMANGAYVQSEGHWTGIFKFGEVIADGDFEIFPSGGAWSFLIGKPLLELLRATHDFERDIVTVRSAENVHMLHN</sequence>
<protein>
    <recommendedName>
        <fullName evidence="3">Peptidase A2 domain-containing protein</fullName>
    </recommendedName>
</protein>
<gene>
    <name evidence="1" type="ORF">OH76DRAFT_1315099</name>
</gene>
<keyword evidence="2" id="KW-1185">Reference proteome</keyword>
<dbReference type="InterPro" id="IPR021109">
    <property type="entry name" value="Peptidase_aspartic_dom_sf"/>
</dbReference>